<feature type="compositionally biased region" description="Low complexity" evidence="1">
    <location>
        <begin position="228"/>
        <end position="237"/>
    </location>
</feature>
<feature type="region of interest" description="Disordered" evidence="1">
    <location>
        <begin position="596"/>
        <end position="632"/>
    </location>
</feature>
<dbReference type="InterPro" id="IPR017956">
    <property type="entry name" value="AT_hook_DNA-bd_motif"/>
</dbReference>
<name>A0A9P5PFZ1_9AGAR</name>
<dbReference type="AlphaFoldDB" id="A0A9P5PFZ1"/>
<feature type="compositionally biased region" description="Basic residues" evidence="1">
    <location>
        <begin position="191"/>
        <end position="200"/>
    </location>
</feature>
<accession>A0A9P5PFZ1</accession>
<feature type="compositionally biased region" description="Polar residues" evidence="1">
    <location>
        <begin position="238"/>
        <end position="253"/>
    </location>
</feature>
<reference evidence="2" key="1">
    <citation type="submission" date="2020-11" db="EMBL/GenBank/DDBJ databases">
        <authorList>
            <consortium name="DOE Joint Genome Institute"/>
            <person name="Ahrendt S."/>
            <person name="Riley R."/>
            <person name="Andreopoulos W."/>
            <person name="Labutti K."/>
            <person name="Pangilinan J."/>
            <person name="Ruiz-Duenas F.J."/>
            <person name="Barrasa J.M."/>
            <person name="Sanchez-Garcia M."/>
            <person name="Camarero S."/>
            <person name="Miyauchi S."/>
            <person name="Serrano A."/>
            <person name="Linde D."/>
            <person name="Babiker R."/>
            <person name="Drula E."/>
            <person name="Ayuso-Fernandez I."/>
            <person name="Pacheco R."/>
            <person name="Padilla G."/>
            <person name="Ferreira P."/>
            <person name="Barriuso J."/>
            <person name="Kellner H."/>
            <person name="Castanera R."/>
            <person name="Alfaro M."/>
            <person name="Ramirez L."/>
            <person name="Pisabarro A.G."/>
            <person name="Kuo A."/>
            <person name="Tritt A."/>
            <person name="Lipzen A."/>
            <person name="He G."/>
            <person name="Yan M."/>
            <person name="Ng V."/>
            <person name="Cullen D."/>
            <person name="Martin F."/>
            <person name="Rosso M.-N."/>
            <person name="Henrissat B."/>
            <person name="Hibbett D."/>
            <person name="Martinez A.T."/>
            <person name="Grigoriev I.V."/>
        </authorList>
    </citation>
    <scope>NUCLEOTIDE SEQUENCE</scope>
    <source>
        <strain evidence="2">AH 40177</strain>
    </source>
</reference>
<dbReference type="PRINTS" id="PR00929">
    <property type="entry name" value="ATHOOK"/>
</dbReference>
<feature type="region of interest" description="Disordered" evidence="1">
    <location>
        <begin position="382"/>
        <end position="434"/>
    </location>
</feature>
<dbReference type="GO" id="GO:0003677">
    <property type="term" value="F:DNA binding"/>
    <property type="evidence" value="ECO:0007669"/>
    <property type="project" value="InterPro"/>
</dbReference>
<feature type="region of interest" description="Disordered" evidence="1">
    <location>
        <begin position="139"/>
        <end position="208"/>
    </location>
</feature>
<feature type="compositionally biased region" description="Polar residues" evidence="1">
    <location>
        <begin position="308"/>
        <end position="317"/>
    </location>
</feature>
<gene>
    <name evidence="2" type="ORF">BDP27DRAFT_157246</name>
</gene>
<dbReference type="Proteomes" id="UP000772434">
    <property type="component" value="Unassembled WGS sequence"/>
</dbReference>
<proteinExistence type="predicted"/>
<dbReference type="SMART" id="SM00384">
    <property type="entry name" value="AT_hook"/>
    <property type="match status" value="5"/>
</dbReference>
<dbReference type="OrthoDB" id="2892623at2759"/>
<feature type="compositionally biased region" description="Low complexity" evidence="1">
    <location>
        <begin position="393"/>
        <end position="404"/>
    </location>
</feature>
<keyword evidence="3" id="KW-1185">Reference proteome</keyword>
<organism evidence="2 3">
    <name type="scientific">Rhodocollybia butyracea</name>
    <dbReference type="NCBI Taxonomy" id="206335"/>
    <lineage>
        <taxon>Eukaryota</taxon>
        <taxon>Fungi</taxon>
        <taxon>Dikarya</taxon>
        <taxon>Basidiomycota</taxon>
        <taxon>Agaricomycotina</taxon>
        <taxon>Agaricomycetes</taxon>
        <taxon>Agaricomycetidae</taxon>
        <taxon>Agaricales</taxon>
        <taxon>Marasmiineae</taxon>
        <taxon>Omphalotaceae</taxon>
        <taxon>Rhodocollybia</taxon>
    </lineage>
</organism>
<comment type="caution">
    <text evidence="2">The sequence shown here is derived from an EMBL/GenBank/DDBJ whole genome shotgun (WGS) entry which is preliminary data.</text>
</comment>
<sequence>MSVVVAPHLLPRFGGLGLTGVAGSDLTPSMPHVTGTNSPPASKEWVSGKLDDELTEITNMFERGHTTPVTHKFQSAVDSRIYVTSKNTKQPSPFLSPELVSPPLSSQTSLSNVVPASLGGGPLNSRTVTHDLISLDGGNHHLPFSVGTNFTITDGRTAKRPRGRPPKSGPPPAKRPRGRPPKLGPPPAKRPVGRPRKHPIRAPIAAIKRGPNGVSVDAHLLLDEGSSISSTSKSTFSGNNEPSGSDVSSQNLQVEAPLSKEFDPPPAKRPVGRPRKHPATVFSIAVKQPVGRPKKFPISTDFPLDESSAASSDSRPFLSRSNLFDAEDRELSDGSDPTSMSLVGALSSAFANNAAQIPFYELQSEQPNLISAMNAAFSGNVVPENSYSDDESSAQSSDSEPSPQIMDLPSKPPHKRRQAFRPVPQIPSPKKPRLCAGRGPYVIPTEQTLEGYLGVEKFIVQLPLGVSIAPENASEYLDFDDEVLLDYDPCVEVDQELQKQQKLKARQSIWKNNVRFIARQFGASTRIQSVPFRQYHTISLPSSTTYLQRVHINCGEDALYAIMGEQPGWEANLKPRKYRREALIVDKVYSEAKSSETEEKDIHTTVPQKRSHSCDTAPRKKSRSSESVSIDDSDATDQKIHLQINAVLCEKLLQKLIKGKVRITGQELEYITSFLKEPSLEQVMRAYINREVDDSHQACDSIWDVLKQIAQSPLGTLGIPEDMECEMMLQAKKIVKALNPYT</sequence>
<evidence type="ECO:0000313" key="2">
    <source>
        <dbReference type="EMBL" id="KAF9064551.1"/>
    </source>
</evidence>
<protein>
    <submittedName>
        <fullName evidence="2">Uncharacterized protein</fullName>
    </submittedName>
</protein>
<feature type="region of interest" description="Disordered" evidence="1">
    <location>
        <begin position="297"/>
        <end position="317"/>
    </location>
</feature>
<feature type="compositionally biased region" description="Low complexity" evidence="1">
    <location>
        <begin position="91"/>
        <end position="106"/>
    </location>
</feature>
<feature type="region of interest" description="Disordered" evidence="1">
    <location>
        <begin position="228"/>
        <end position="278"/>
    </location>
</feature>
<evidence type="ECO:0000313" key="3">
    <source>
        <dbReference type="Proteomes" id="UP000772434"/>
    </source>
</evidence>
<feature type="region of interest" description="Disordered" evidence="1">
    <location>
        <begin position="88"/>
        <end position="109"/>
    </location>
</feature>
<dbReference type="EMBL" id="JADNRY010000121">
    <property type="protein sequence ID" value="KAF9064551.1"/>
    <property type="molecule type" value="Genomic_DNA"/>
</dbReference>
<evidence type="ECO:0000256" key="1">
    <source>
        <dbReference type="SAM" id="MobiDB-lite"/>
    </source>
</evidence>